<dbReference type="AlphaFoldDB" id="A0A0H3L4I1"/>
<keyword evidence="1" id="KW-0614">Plasmid</keyword>
<protein>
    <recommendedName>
        <fullName evidence="3">N-acetyltransferase domain-containing protein</fullName>
    </recommendedName>
</protein>
<gene>
    <name evidence="1" type="ORF">PAJ_p0262</name>
</gene>
<dbReference type="KEGG" id="paj:PAJ_p0262"/>
<proteinExistence type="predicted"/>
<organism evidence="1 2">
    <name type="scientific">Pantoea ananatis (strain AJ13355)</name>
    <dbReference type="NCBI Taxonomy" id="932677"/>
    <lineage>
        <taxon>Bacteria</taxon>
        <taxon>Pseudomonadati</taxon>
        <taxon>Pseudomonadota</taxon>
        <taxon>Gammaproteobacteria</taxon>
        <taxon>Enterobacterales</taxon>
        <taxon>Erwiniaceae</taxon>
        <taxon>Pantoea</taxon>
    </lineage>
</organism>
<dbReference type="Gene3D" id="3.40.630.30">
    <property type="match status" value="1"/>
</dbReference>
<geneLocation type="plasmid" evidence="1 2">
    <name>pEA320</name>
</geneLocation>
<name>A0A0H3L4I1_PANAA</name>
<dbReference type="RefSeq" id="WP_014598339.1">
    <property type="nucleotide sequence ID" value="NC_017533.1"/>
</dbReference>
<dbReference type="Proteomes" id="UP000006690">
    <property type="component" value="Plasmid pEA320"/>
</dbReference>
<evidence type="ECO:0000313" key="1">
    <source>
        <dbReference type="EMBL" id="BAK14129.1"/>
    </source>
</evidence>
<dbReference type="SUPFAM" id="SSF55729">
    <property type="entry name" value="Acyl-CoA N-acyltransferases (Nat)"/>
    <property type="match status" value="1"/>
</dbReference>
<dbReference type="eggNOG" id="COG1247">
    <property type="taxonomic scope" value="Bacteria"/>
</dbReference>
<dbReference type="OrthoDB" id="5109343at2"/>
<accession>A0A0H3L4I1</accession>
<dbReference type="PATRIC" id="fig|932677.3.peg.4667"/>
<dbReference type="InterPro" id="IPR016181">
    <property type="entry name" value="Acyl_CoA_acyltransferase"/>
</dbReference>
<evidence type="ECO:0008006" key="3">
    <source>
        <dbReference type="Google" id="ProtNLM"/>
    </source>
</evidence>
<dbReference type="HOGENOM" id="CLU_118082_0_0_6"/>
<dbReference type="EMBL" id="AP012033">
    <property type="protein sequence ID" value="BAK14129.1"/>
    <property type="molecule type" value="Genomic_DNA"/>
</dbReference>
<evidence type="ECO:0000313" key="2">
    <source>
        <dbReference type="Proteomes" id="UP000006690"/>
    </source>
</evidence>
<sequence>MPTPDNYLVRQATTHDLAGITALLQENAAGNGGTLNGDFPAEKVAGMLNHPGAIVAVAQCAAGIAGVLFSTSSFRQGPEVVNAMLRAWPPGKQCWIYGPACISTRARGQGLLLRLYDELRSHYGNKAPVLFIQADNRRSIQAHERLGMTQVAQFYINNVHFLVYSH</sequence>
<reference evidence="2" key="1">
    <citation type="journal article" date="2012" name="Appl. Microbiol. Biotechnol.">
        <title>The complete genome sequence of Pantoea ananatis AJ13355, an organism with great biotechnological potential.</title>
        <authorList>
            <person name="Hara Y."/>
            <person name="Kadotani N."/>
            <person name="Izui H."/>
            <person name="Katashkina J.I."/>
            <person name="Kuvaeva T.M."/>
            <person name="Andreeva I.G."/>
            <person name="Golubeva L.I."/>
            <person name="Malko D.B."/>
            <person name="Makeev V.J."/>
            <person name="Mashko S.V."/>
            <person name="Kozlov Y.I."/>
        </authorList>
    </citation>
    <scope>NUCLEOTIDE SEQUENCE [LARGE SCALE GENOMIC DNA]</scope>
    <source>
        <strain evidence="2">AJ13355</strain>
        <plasmid evidence="2">Plasmid pEA320</plasmid>
    </source>
</reference>